<evidence type="ECO:0000256" key="1">
    <source>
        <dbReference type="ARBA" id="ARBA00022670"/>
    </source>
</evidence>
<dbReference type="SUPFAM" id="SSF55486">
    <property type="entry name" value="Metalloproteases ('zincins'), catalytic domain"/>
    <property type="match status" value="1"/>
</dbReference>
<dbReference type="GO" id="GO:0004222">
    <property type="term" value="F:metalloendopeptidase activity"/>
    <property type="evidence" value="ECO:0007669"/>
    <property type="project" value="InterPro"/>
</dbReference>
<evidence type="ECO:0000313" key="8">
    <source>
        <dbReference type="Proteomes" id="UP000051645"/>
    </source>
</evidence>
<proteinExistence type="predicted"/>
<keyword evidence="2" id="KW-0479">Metal-binding</keyword>
<dbReference type="PATRIC" id="fig|81857.3.peg.926"/>
<keyword evidence="4" id="KW-0862">Zinc</keyword>
<keyword evidence="8" id="KW-1185">Reference proteome</keyword>
<dbReference type="InterPro" id="IPR001818">
    <property type="entry name" value="Pept_M10_metallopeptidase"/>
</dbReference>
<dbReference type="EMBL" id="JQAZ01000002">
    <property type="protein sequence ID" value="KRN32871.1"/>
    <property type="molecule type" value="Genomic_DNA"/>
</dbReference>
<feature type="domain" description="Peptidase M10 metallopeptidase" evidence="5">
    <location>
        <begin position="118"/>
        <end position="239"/>
    </location>
</feature>
<dbReference type="InterPro" id="IPR024079">
    <property type="entry name" value="MetalloPept_cat_dom_sf"/>
</dbReference>
<dbReference type="GO" id="GO:0008270">
    <property type="term" value="F:zinc ion binding"/>
    <property type="evidence" value="ECO:0007669"/>
    <property type="project" value="InterPro"/>
</dbReference>
<dbReference type="Gene3D" id="3.40.390.10">
    <property type="entry name" value="Collagenase (Catalytic Domain)"/>
    <property type="match status" value="1"/>
</dbReference>
<sequence length="240" mass="25371">MKFFRRIVILLLLLVGIGWTRSHPQVVASTARHYLTAAAAKLPKAAENLRPTASTASSASSSSTSQTEISSASSSVATSADATPVESIVQNAHLNKVYGYHFAKGTPAAAKKVFLDAVAVYNQTGIVQLKADEQAKNQITFSVYHKQMANALQTGIELGVGGPQITQETSWQGTTSTNNARARLNATYSAAFSDSVAIHELGHALGLDHSSDLSSVMYPVDQGVTTLSTGDSSALKEIYQ</sequence>
<keyword evidence="3" id="KW-0378">Hydrolase</keyword>
<dbReference type="GO" id="GO:0031012">
    <property type="term" value="C:extracellular matrix"/>
    <property type="evidence" value="ECO:0007669"/>
    <property type="project" value="InterPro"/>
</dbReference>
<dbReference type="AlphaFoldDB" id="A0A0R2FJ77"/>
<name>A0A0R2FJ77_9LACO</name>
<organism evidence="6 9">
    <name type="scientific">Lactobacillus selangorensis</name>
    <dbReference type="NCBI Taxonomy" id="81857"/>
    <lineage>
        <taxon>Bacteria</taxon>
        <taxon>Bacillati</taxon>
        <taxon>Bacillota</taxon>
        <taxon>Bacilli</taxon>
        <taxon>Lactobacillales</taxon>
        <taxon>Lactobacillaceae</taxon>
        <taxon>Lactobacillus</taxon>
    </lineage>
</organism>
<evidence type="ECO:0000313" key="7">
    <source>
        <dbReference type="EMBL" id="KRN32871.1"/>
    </source>
</evidence>
<dbReference type="EMBL" id="JQAT01000002">
    <property type="protein sequence ID" value="KRN28719.1"/>
    <property type="molecule type" value="Genomic_DNA"/>
</dbReference>
<comment type="caution">
    <text evidence="6">The sequence shown here is derived from an EMBL/GenBank/DDBJ whole genome shotgun (WGS) entry which is preliminary data.</text>
</comment>
<keyword evidence="1" id="KW-0645">Protease</keyword>
<dbReference type="Pfam" id="PF00413">
    <property type="entry name" value="Peptidase_M10"/>
    <property type="match status" value="1"/>
</dbReference>
<accession>A0A0R2FJ77</accession>
<reference evidence="8 9" key="1">
    <citation type="journal article" date="2015" name="Genome Announc.">
        <title>Expanding the biotechnology potential of lactobacilli through comparative genomics of 213 strains and associated genera.</title>
        <authorList>
            <person name="Sun Z."/>
            <person name="Harris H.M."/>
            <person name="McCann A."/>
            <person name="Guo C."/>
            <person name="Argimon S."/>
            <person name="Zhang W."/>
            <person name="Yang X."/>
            <person name="Jeffery I.B."/>
            <person name="Cooney J.C."/>
            <person name="Kagawa T.F."/>
            <person name="Liu W."/>
            <person name="Song Y."/>
            <person name="Salvetti E."/>
            <person name="Wrobel A."/>
            <person name="Rasinkangas P."/>
            <person name="Parkhill J."/>
            <person name="Rea M.C."/>
            <person name="O'Sullivan O."/>
            <person name="Ritari J."/>
            <person name="Douillard F.P."/>
            <person name="Paul Ross R."/>
            <person name="Yang R."/>
            <person name="Briner A.E."/>
            <person name="Felis G.E."/>
            <person name="de Vos W.M."/>
            <person name="Barrangou R."/>
            <person name="Klaenhammer T.R."/>
            <person name="Caufield P.W."/>
            <person name="Cui Y."/>
            <person name="Zhang H."/>
            <person name="O'Toole P.W."/>
        </authorList>
    </citation>
    <scope>NUCLEOTIDE SEQUENCE [LARGE SCALE GENOMIC DNA]</scope>
    <source>
        <strain evidence="6 9">ATCC BAA-66</strain>
        <strain evidence="7 8">DSM 13344</strain>
    </source>
</reference>
<evidence type="ECO:0000256" key="3">
    <source>
        <dbReference type="ARBA" id="ARBA00022801"/>
    </source>
</evidence>
<dbReference type="STRING" id="81857.IV38_GL000923"/>
<dbReference type="Proteomes" id="UP000051751">
    <property type="component" value="Unassembled WGS sequence"/>
</dbReference>
<dbReference type="Proteomes" id="UP000051645">
    <property type="component" value="Unassembled WGS sequence"/>
</dbReference>
<dbReference type="GO" id="GO:0006508">
    <property type="term" value="P:proteolysis"/>
    <property type="evidence" value="ECO:0007669"/>
    <property type="project" value="UniProtKB-KW"/>
</dbReference>
<evidence type="ECO:0000259" key="5">
    <source>
        <dbReference type="Pfam" id="PF00413"/>
    </source>
</evidence>
<gene>
    <name evidence="6" type="ORF">IV38_GL000923</name>
    <name evidence="7" type="ORF">IV40_GL000930</name>
</gene>
<evidence type="ECO:0000313" key="9">
    <source>
        <dbReference type="Proteomes" id="UP000051751"/>
    </source>
</evidence>
<evidence type="ECO:0000313" key="6">
    <source>
        <dbReference type="EMBL" id="KRN28719.1"/>
    </source>
</evidence>
<evidence type="ECO:0000256" key="4">
    <source>
        <dbReference type="ARBA" id="ARBA00022833"/>
    </source>
</evidence>
<evidence type="ECO:0000256" key="2">
    <source>
        <dbReference type="ARBA" id="ARBA00022723"/>
    </source>
</evidence>
<protein>
    <submittedName>
        <fullName evidence="6">Extracellular zinc metalloproteinase</fullName>
    </submittedName>
</protein>